<sequence length="298" mass="30825">MALGDVVLVATDLSDSADEAIKLGHEYAKRAGGKFVVCHVVHEVLRSAPLFPQAIQADMEALIHAESRAAAAVEDRVKDLTGLPSSGFEVRIESGGADAAILRVAEDVSATLVVTGSRGLTGIARLLLGNVAERIVRYAHCPVLVARPHARSKKILAATDLSELSQPGVALAGQVAAEQGAALTVVHALDVLPAPALGFTVPFGGAPIIPPPELIEQMRVGADGVVGGMIDRLGIKADRRVSEGDAATVVIRTAEELDVDLVVVSTHGRTGLARVALGSVAEKVVRGVQCSVLVARSH</sequence>
<gene>
    <name evidence="3" type="ORF">E8A74_00665</name>
</gene>
<dbReference type="Pfam" id="PF00582">
    <property type="entry name" value="Usp"/>
    <property type="match status" value="2"/>
</dbReference>
<accession>A0A4U1JLU7</accession>
<dbReference type="PANTHER" id="PTHR46268">
    <property type="entry name" value="STRESS RESPONSE PROTEIN NHAX"/>
    <property type="match status" value="1"/>
</dbReference>
<dbReference type="RefSeq" id="WP_136926916.1">
    <property type="nucleotide sequence ID" value="NZ_SSMQ01000001.1"/>
</dbReference>
<dbReference type="InterPro" id="IPR006016">
    <property type="entry name" value="UspA"/>
</dbReference>
<dbReference type="Gene3D" id="3.40.50.620">
    <property type="entry name" value="HUPs"/>
    <property type="match status" value="2"/>
</dbReference>
<dbReference type="OrthoDB" id="5497880at2"/>
<dbReference type="CDD" id="cd00293">
    <property type="entry name" value="USP-like"/>
    <property type="match status" value="1"/>
</dbReference>
<evidence type="ECO:0000256" key="1">
    <source>
        <dbReference type="ARBA" id="ARBA00008791"/>
    </source>
</evidence>
<comment type="caution">
    <text evidence="3">The sequence shown here is derived from an EMBL/GenBank/DDBJ whole genome shotgun (WGS) entry which is preliminary data.</text>
</comment>
<protein>
    <submittedName>
        <fullName evidence="3">Universal stress protein</fullName>
    </submittedName>
</protein>
<dbReference type="EMBL" id="SSMQ01000001">
    <property type="protein sequence ID" value="TKD13100.1"/>
    <property type="molecule type" value="Genomic_DNA"/>
</dbReference>
<dbReference type="InterPro" id="IPR014729">
    <property type="entry name" value="Rossmann-like_a/b/a_fold"/>
</dbReference>
<dbReference type="SUPFAM" id="SSF52402">
    <property type="entry name" value="Adenine nucleotide alpha hydrolases-like"/>
    <property type="match status" value="2"/>
</dbReference>
<dbReference type="Proteomes" id="UP000309215">
    <property type="component" value="Unassembled WGS sequence"/>
</dbReference>
<dbReference type="CDD" id="cd23659">
    <property type="entry name" value="USP_At3g01520-like"/>
    <property type="match status" value="1"/>
</dbReference>
<name>A0A4U1JLU7_9BACT</name>
<feature type="domain" description="UspA" evidence="2">
    <location>
        <begin position="153"/>
        <end position="296"/>
    </location>
</feature>
<dbReference type="InterPro" id="IPR006015">
    <property type="entry name" value="Universal_stress_UspA"/>
</dbReference>
<organism evidence="3 4">
    <name type="scientific">Polyangium fumosum</name>
    <dbReference type="NCBI Taxonomy" id="889272"/>
    <lineage>
        <taxon>Bacteria</taxon>
        <taxon>Pseudomonadati</taxon>
        <taxon>Myxococcota</taxon>
        <taxon>Polyangia</taxon>
        <taxon>Polyangiales</taxon>
        <taxon>Polyangiaceae</taxon>
        <taxon>Polyangium</taxon>
    </lineage>
</organism>
<dbReference type="AlphaFoldDB" id="A0A4U1JLU7"/>
<feature type="domain" description="UspA" evidence="2">
    <location>
        <begin position="7"/>
        <end position="147"/>
    </location>
</feature>
<evidence type="ECO:0000313" key="3">
    <source>
        <dbReference type="EMBL" id="TKD13100.1"/>
    </source>
</evidence>
<reference evidence="3 4" key="1">
    <citation type="submission" date="2019-04" db="EMBL/GenBank/DDBJ databases">
        <authorList>
            <person name="Li Y."/>
            <person name="Wang J."/>
        </authorList>
    </citation>
    <scope>NUCLEOTIDE SEQUENCE [LARGE SCALE GENOMIC DNA]</scope>
    <source>
        <strain evidence="3 4">DSM 14668</strain>
    </source>
</reference>
<evidence type="ECO:0000259" key="2">
    <source>
        <dbReference type="Pfam" id="PF00582"/>
    </source>
</evidence>
<proteinExistence type="inferred from homology"/>
<keyword evidence="4" id="KW-1185">Reference proteome</keyword>
<comment type="similarity">
    <text evidence="1">Belongs to the universal stress protein A family.</text>
</comment>
<dbReference type="PRINTS" id="PR01438">
    <property type="entry name" value="UNVRSLSTRESS"/>
</dbReference>
<evidence type="ECO:0000313" key="4">
    <source>
        <dbReference type="Proteomes" id="UP000309215"/>
    </source>
</evidence>
<dbReference type="PANTHER" id="PTHR46268:SF6">
    <property type="entry name" value="UNIVERSAL STRESS PROTEIN UP12"/>
    <property type="match status" value="1"/>
</dbReference>